<dbReference type="EMBL" id="AM468473">
    <property type="protein sequence ID" value="CAN70469.1"/>
    <property type="molecule type" value="Genomic_DNA"/>
</dbReference>
<evidence type="ECO:0000313" key="1">
    <source>
        <dbReference type="EMBL" id="CAN70469.1"/>
    </source>
</evidence>
<sequence length="65" mass="7323">MDMNDDFVAWRWIGVRPIVNGGYEDVGMVMGMMGRCAQGFMDDEDEWKGVYRRVGDGTNVEGTQA</sequence>
<dbReference type="AlphaFoldDB" id="A5BRJ9"/>
<reference evidence="1" key="1">
    <citation type="journal article" date="2007" name="PLoS ONE">
        <title>The first genome sequence of an elite grapevine cultivar (Pinot noir Vitis vinifera L.): coping with a highly heterozygous genome.</title>
        <authorList>
            <person name="Velasco R."/>
            <person name="Zharkikh A."/>
            <person name="Troggio M."/>
            <person name="Cartwright D.A."/>
            <person name="Cestaro A."/>
            <person name="Pruss D."/>
            <person name="Pindo M."/>
            <person name="FitzGerald L.M."/>
            <person name="Vezzulli S."/>
            <person name="Reid J."/>
            <person name="Malacarne G."/>
            <person name="Iliev D."/>
            <person name="Coppola G."/>
            <person name="Wardell B."/>
            <person name="Micheletti D."/>
            <person name="Macalma T."/>
            <person name="Facci M."/>
            <person name="Mitchell J.T."/>
            <person name="Perazzolli M."/>
            <person name="Eldredge G."/>
            <person name="Gatto P."/>
            <person name="Oyzerski R."/>
            <person name="Moretto M."/>
            <person name="Gutin N."/>
            <person name="Stefanini M."/>
            <person name="Chen Y."/>
            <person name="Segala C."/>
            <person name="Davenport C."/>
            <person name="Dematte L."/>
            <person name="Mraz A."/>
            <person name="Battilana J."/>
            <person name="Stormo K."/>
            <person name="Costa F."/>
            <person name="Tao Q."/>
            <person name="Si-Ammour A."/>
            <person name="Harkins T."/>
            <person name="Lackey A."/>
            <person name="Perbost C."/>
            <person name="Taillon B."/>
            <person name="Stella A."/>
            <person name="Solovyev V."/>
            <person name="Fawcett J.A."/>
            <person name="Sterck L."/>
            <person name="Vandepoele K."/>
            <person name="Grando S.M."/>
            <person name="Toppo S."/>
            <person name="Moser C."/>
            <person name="Lanchbury J."/>
            <person name="Bogden R."/>
            <person name="Skolnick M."/>
            <person name="Sgaramella V."/>
            <person name="Bhatnagar S.K."/>
            <person name="Fontana P."/>
            <person name="Gutin A."/>
            <person name="Van de Peer Y."/>
            <person name="Salamini F."/>
            <person name="Viola R."/>
        </authorList>
    </citation>
    <scope>NUCLEOTIDE SEQUENCE</scope>
</reference>
<gene>
    <name evidence="1" type="ORF">VITISV_020803</name>
</gene>
<proteinExistence type="predicted"/>
<accession>A5BRJ9</accession>
<name>A5BRJ9_VITVI</name>
<protein>
    <submittedName>
        <fullName evidence="1">Uncharacterized protein</fullName>
    </submittedName>
</protein>
<organism evidence="1">
    <name type="scientific">Vitis vinifera</name>
    <name type="common">Grape</name>
    <dbReference type="NCBI Taxonomy" id="29760"/>
    <lineage>
        <taxon>Eukaryota</taxon>
        <taxon>Viridiplantae</taxon>
        <taxon>Streptophyta</taxon>
        <taxon>Embryophyta</taxon>
        <taxon>Tracheophyta</taxon>
        <taxon>Spermatophyta</taxon>
        <taxon>Magnoliopsida</taxon>
        <taxon>eudicotyledons</taxon>
        <taxon>Gunneridae</taxon>
        <taxon>Pentapetalae</taxon>
        <taxon>rosids</taxon>
        <taxon>Vitales</taxon>
        <taxon>Vitaceae</taxon>
        <taxon>Viteae</taxon>
        <taxon>Vitis</taxon>
    </lineage>
</organism>